<dbReference type="PANTHER" id="PTHR31490">
    <property type="entry name" value="GLYCOSYL HYDROLASE"/>
    <property type="match status" value="1"/>
</dbReference>
<keyword evidence="4 11" id="KW-0732">Signal</keyword>
<evidence type="ECO:0000259" key="12">
    <source>
        <dbReference type="PROSITE" id="PS51164"/>
    </source>
</evidence>
<evidence type="ECO:0000259" key="13">
    <source>
        <dbReference type="PROSITE" id="PS51760"/>
    </source>
</evidence>
<keyword evidence="5 9" id="KW-0378">Hydrolase</keyword>
<dbReference type="EMBL" id="KN817700">
    <property type="protein sequence ID" value="KJA13997.1"/>
    <property type="molecule type" value="Genomic_DNA"/>
</dbReference>
<dbReference type="PROSITE" id="PS51164">
    <property type="entry name" value="CBM1_2"/>
    <property type="match status" value="1"/>
</dbReference>
<evidence type="ECO:0000256" key="7">
    <source>
        <dbReference type="ARBA" id="ARBA00023295"/>
    </source>
</evidence>
<evidence type="ECO:0000256" key="3">
    <source>
        <dbReference type="ARBA" id="ARBA00022651"/>
    </source>
</evidence>
<dbReference type="AlphaFoldDB" id="A0A0D2KHB4"/>
<proteinExistence type="inferred from homology"/>
<dbReference type="Gene3D" id="3.20.20.80">
    <property type="entry name" value="Glycosidases"/>
    <property type="match status" value="1"/>
</dbReference>
<comment type="catalytic activity">
    <reaction evidence="1 9">
        <text>Endohydrolysis of (1-&gt;4)-beta-D-xylosidic linkages in xylans.</text>
        <dbReference type="EC" id="3.2.1.8"/>
    </reaction>
</comment>
<keyword evidence="15" id="KW-1185">Reference proteome</keyword>
<evidence type="ECO:0000256" key="10">
    <source>
        <dbReference type="SAM" id="MobiDB-lite"/>
    </source>
</evidence>
<dbReference type="InterPro" id="IPR035971">
    <property type="entry name" value="CBD_sf"/>
</dbReference>
<dbReference type="OrthoDB" id="3055998at2759"/>
<evidence type="ECO:0000256" key="1">
    <source>
        <dbReference type="ARBA" id="ARBA00000681"/>
    </source>
</evidence>
<dbReference type="SUPFAM" id="SSF51445">
    <property type="entry name" value="(Trans)glycosidases"/>
    <property type="match status" value="1"/>
</dbReference>
<evidence type="ECO:0000256" key="2">
    <source>
        <dbReference type="ARBA" id="ARBA00007495"/>
    </source>
</evidence>
<dbReference type="InterPro" id="IPR017853">
    <property type="entry name" value="GH"/>
</dbReference>
<dbReference type="Pfam" id="PF00734">
    <property type="entry name" value="CBM_1"/>
    <property type="match status" value="1"/>
</dbReference>
<gene>
    <name evidence="14" type="ORF">HYPSUDRAFT_49473</name>
</gene>
<feature type="signal peptide" evidence="11">
    <location>
        <begin position="1"/>
        <end position="17"/>
    </location>
</feature>
<feature type="compositionally biased region" description="Low complexity" evidence="10">
    <location>
        <begin position="396"/>
        <end position="422"/>
    </location>
</feature>
<dbReference type="PRINTS" id="PR00134">
    <property type="entry name" value="GLHYDRLASE10"/>
</dbReference>
<accession>A0A0D2KHB4</accession>
<dbReference type="SMART" id="SM00633">
    <property type="entry name" value="Glyco_10"/>
    <property type="match status" value="1"/>
</dbReference>
<dbReference type="InterPro" id="IPR000254">
    <property type="entry name" value="CBD"/>
</dbReference>
<dbReference type="SUPFAM" id="SSF57180">
    <property type="entry name" value="Cellulose-binding domain"/>
    <property type="match status" value="1"/>
</dbReference>
<feature type="domain" description="CBM1" evidence="12">
    <location>
        <begin position="436"/>
        <end position="472"/>
    </location>
</feature>
<organism evidence="14 15">
    <name type="scientific">Hypholoma sublateritium (strain FD-334 SS-4)</name>
    <dbReference type="NCBI Taxonomy" id="945553"/>
    <lineage>
        <taxon>Eukaryota</taxon>
        <taxon>Fungi</taxon>
        <taxon>Dikarya</taxon>
        <taxon>Basidiomycota</taxon>
        <taxon>Agaricomycotina</taxon>
        <taxon>Agaricomycetes</taxon>
        <taxon>Agaricomycetidae</taxon>
        <taxon>Agaricales</taxon>
        <taxon>Agaricineae</taxon>
        <taxon>Strophariaceae</taxon>
        <taxon>Hypholoma</taxon>
    </lineage>
</organism>
<evidence type="ECO:0000256" key="11">
    <source>
        <dbReference type="SAM" id="SignalP"/>
    </source>
</evidence>
<keyword evidence="7 9" id="KW-0326">Glycosidase</keyword>
<protein>
    <recommendedName>
        <fullName evidence="9">Beta-xylanase</fullName>
        <ecNumber evidence="9">3.2.1.8</ecNumber>
    </recommendedName>
</protein>
<dbReference type="STRING" id="945553.A0A0D2KHB4"/>
<dbReference type="PANTHER" id="PTHR31490:SF88">
    <property type="entry name" value="BETA-XYLANASE"/>
    <property type="match status" value="1"/>
</dbReference>
<dbReference type="GO" id="GO:0030248">
    <property type="term" value="F:cellulose binding"/>
    <property type="evidence" value="ECO:0007669"/>
    <property type="project" value="InterPro"/>
</dbReference>
<feature type="domain" description="GH10" evidence="13">
    <location>
        <begin position="36"/>
        <end position="371"/>
    </location>
</feature>
<evidence type="ECO:0000256" key="8">
    <source>
        <dbReference type="ARBA" id="ARBA00023326"/>
    </source>
</evidence>
<dbReference type="SMART" id="SM00236">
    <property type="entry name" value="fCBD"/>
    <property type="match status" value="1"/>
</dbReference>
<dbReference type="Pfam" id="PF00331">
    <property type="entry name" value="Glyco_hydro_10"/>
    <property type="match status" value="1"/>
</dbReference>
<name>A0A0D2KHB4_HYPSF</name>
<evidence type="ECO:0000256" key="4">
    <source>
        <dbReference type="ARBA" id="ARBA00022729"/>
    </source>
</evidence>
<dbReference type="Proteomes" id="UP000054270">
    <property type="component" value="Unassembled WGS sequence"/>
</dbReference>
<keyword evidence="6 9" id="KW-0119">Carbohydrate metabolism</keyword>
<feature type="chain" id="PRO_5002245729" description="Beta-xylanase" evidence="11">
    <location>
        <begin position="18"/>
        <end position="472"/>
    </location>
</feature>
<dbReference type="GO" id="GO:0045493">
    <property type="term" value="P:xylan catabolic process"/>
    <property type="evidence" value="ECO:0007669"/>
    <property type="project" value="UniProtKB-KW"/>
</dbReference>
<keyword evidence="3" id="KW-0858">Xylan degradation</keyword>
<keyword evidence="8 9" id="KW-0624">Polysaccharide degradation</keyword>
<dbReference type="InterPro" id="IPR001000">
    <property type="entry name" value="GH10_dom"/>
</dbReference>
<feature type="region of interest" description="Disordered" evidence="10">
    <location>
        <begin position="396"/>
        <end position="436"/>
    </location>
</feature>
<sequence>MFKSFVVVSVLAAPALCQTAVSLLVDFAGYQSSGTLNLRSTLKSVAEKKGEFYFGSTYDTYDADASFNQNVFSTFFNHVVAENGCKWDATEPSRGTSDLTECLAVQSYATTNGATFRGHNTFWHSQTPTWLPGSITASDLVTNVIPQHVQQEIQGMGASVTSWDVVNEIVGDGVSNGMTALQCVQNKKDWPTQTADGSNTALVTDLSFVHAAFTTALQYAGPNTRLAINDYNTGGSDAKTACVLAVLADINANAAIPYNRLAVGFQSHISPTTFVSKAALTATFAKLAALGATAMITELDIALPSGTTAYERLQAAIWGDYLDACLYSSSCVEFINWDTRDDLSWLGTSEAGTLFDSNGNPKVAAFEVQARLQRFLSGAPMLCATALGTSSCMASGPTTTSAGSTPTTTPTTTTTIPTTTTVAPPPPTTTTAPTGATAAHWGQCGGIGWTGPTVCASPFTCQVSNAYYSQCL</sequence>
<comment type="similarity">
    <text evidence="2 9">Belongs to the glycosyl hydrolase 10 (cellulase F) family.</text>
</comment>
<dbReference type="EC" id="3.2.1.8" evidence="9"/>
<dbReference type="PROSITE" id="PS51760">
    <property type="entry name" value="GH10_2"/>
    <property type="match status" value="1"/>
</dbReference>
<dbReference type="PROSITE" id="PS00562">
    <property type="entry name" value="CBM1_1"/>
    <property type="match status" value="1"/>
</dbReference>
<reference evidence="15" key="1">
    <citation type="submission" date="2014-04" db="EMBL/GenBank/DDBJ databases">
        <title>Evolutionary Origins and Diversification of the Mycorrhizal Mutualists.</title>
        <authorList>
            <consortium name="DOE Joint Genome Institute"/>
            <consortium name="Mycorrhizal Genomics Consortium"/>
            <person name="Kohler A."/>
            <person name="Kuo A."/>
            <person name="Nagy L.G."/>
            <person name="Floudas D."/>
            <person name="Copeland A."/>
            <person name="Barry K.W."/>
            <person name="Cichocki N."/>
            <person name="Veneault-Fourrey C."/>
            <person name="LaButti K."/>
            <person name="Lindquist E.A."/>
            <person name="Lipzen A."/>
            <person name="Lundell T."/>
            <person name="Morin E."/>
            <person name="Murat C."/>
            <person name="Riley R."/>
            <person name="Ohm R."/>
            <person name="Sun H."/>
            <person name="Tunlid A."/>
            <person name="Henrissat B."/>
            <person name="Grigoriev I.V."/>
            <person name="Hibbett D.S."/>
            <person name="Martin F."/>
        </authorList>
    </citation>
    <scope>NUCLEOTIDE SEQUENCE [LARGE SCALE GENOMIC DNA]</scope>
    <source>
        <strain evidence="15">FD-334 SS-4</strain>
    </source>
</reference>
<dbReference type="GO" id="GO:0031176">
    <property type="term" value="F:endo-1,4-beta-xylanase activity"/>
    <property type="evidence" value="ECO:0007669"/>
    <property type="project" value="UniProtKB-EC"/>
</dbReference>
<evidence type="ECO:0000313" key="15">
    <source>
        <dbReference type="Proteomes" id="UP000054270"/>
    </source>
</evidence>
<dbReference type="GO" id="GO:0005576">
    <property type="term" value="C:extracellular region"/>
    <property type="evidence" value="ECO:0007669"/>
    <property type="project" value="InterPro"/>
</dbReference>
<evidence type="ECO:0000256" key="5">
    <source>
        <dbReference type="ARBA" id="ARBA00022801"/>
    </source>
</evidence>
<dbReference type="InterPro" id="IPR044846">
    <property type="entry name" value="GH10"/>
</dbReference>
<evidence type="ECO:0000313" key="14">
    <source>
        <dbReference type="EMBL" id="KJA13997.1"/>
    </source>
</evidence>
<evidence type="ECO:0000256" key="6">
    <source>
        <dbReference type="ARBA" id="ARBA00023277"/>
    </source>
</evidence>
<evidence type="ECO:0000256" key="9">
    <source>
        <dbReference type="RuleBase" id="RU361174"/>
    </source>
</evidence>